<evidence type="ECO:0000313" key="1">
    <source>
        <dbReference type="EMBL" id="NNB49333.1"/>
    </source>
</evidence>
<organism evidence="1 2">
    <name type="scientific">Pseudomonas fragi</name>
    <dbReference type="NCBI Taxonomy" id="296"/>
    <lineage>
        <taxon>Bacteria</taxon>
        <taxon>Pseudomonadati</taxon>
        <taxon>Pseudomonadota</taxon>
        <taxon>Gammaproteobacteria</taxon>
        <taxon>Pseudomonadales</taxon>
        <taxon>Pseudomonadaceae</taxon>
        <taxon>Pseudomonas</taxon>
    </lineage>
</organism>
<accession>A0A9Q5B1S2</accession>
<dbReference type="AlphaFoldDB" id="A0A9Q5B1S2"/>
<proteinExistence type="predicted"/>
<sequence length="409" mass="45513">MKYLSSISPFRFTPTDSVARGTSHISAGAIPAAPPCSTPKEIYDRVHQEISRRYLSFDQGKEMGFAGKAGVTGDIDFITKKDLIGILRHLKEDESALQESKKDSARTQLFDKIYLMSGDKETGSNWNLRLHNYSVRGTGLGGEDIPHRHRWTLASNVLTGGYNNVNYEERSVSQPHDPKDKFNKYVLGASSAQTTQGARGATLVNEAVMVPFKNEIYAKGDIKHFPIALPHSVDTAPAYMGTTLTLAHTGVPTTDTSIAYYKEAFTSLPSLHFESVEAFKASIDLRIAQLQVLDLQDNLSTFLNARQQNSEPLTPDETRHLRDTHEYNYVETSLLPALAIYNMEKINGIEHREFSADTAKFLDSQLSQINQRVLNTLIEGNQTDLMDQRLSLVLEPGAFAQAMAERQGQ</sequence>
<protein>
    <submittedName>
        <fullName evidence="1">Uncharacterized protein</fullName>
    </submittedName>
</protein>
<evidence type="ECO:0000313" key="2">
    <source>
        <dbReference type="Proteomes" id="UP000564604"/>
    </source>
</evidence>
<name>A0A9Q5B1S2_PSEFR</name>
<reference evidence="1 2" key="1">
    <citation type="journal article" date="2020" name="Front. Microbiol.">
        <title>Genetic Organization of the aprX-lipA2 Operon Affects the Proteolytic Potential of Pseudomonas Species in Milk.</title>
        <authorList>
            <person name="Maier C."/>
            <person name="Huptas C."/>
            <person name="von Neubeck M."/>
            <person name="Scherer S."/>
            <person name="Wenning M."/>
            <person name="Lucking G."/>
        </authorList>
    </citation>
    <scope>NUCLEOTIDE SEQUENCE [LARGE SCALE GENOMIC DNA]</scope>
    <source>
        <strain evidence="1 2">WS 5094</strain>
    </source>
</reference>
<comment type="caution">
    <text evidence="1">The sequence shown here is derived from an EMBL/GenBank/DDBJ whole genome shotgun (WGS) entry which is preliminary data.</text>
</comment>
<dbReference type="RefSeq" id="WP_169907557.1">
    <property type="nucleotide sequence ID" value="NZ_JAAQYX010000009.1"/>
</dbReference>
<dbReference type="Proteomes" id="UP000564604">
    <property type="component" value="Unassembled WGS sequence"/>
</dbReference>
<gene>
    <name evidence="1" type="ORF">HBN89_08620</name>
</gene>
<dbReference type="EMBL" id="JAAQYX010000009">
    <property type="protein sequence ID" value="NNB49333.1"/>
    <property type="molecule type" value="Genomic_DNA"/>
</dbReference>